<evidence type="ECO:0000313" key="3">
    <source>
        <dbReference type="Proteomes" id="UP000450012"/>
    </source>
</evidence>
<dbReference type="AlphaFoldDB" id="A0A7X4GSD6"/>
<protein>
    <submittedName>
        <fullName evidence="2">Uncharacterized protein</fullName>
    </submittedName>
</protein>
<proteinExistence type="predicted"/>
<sequence length="86" mass="9995">MKDQLALLLYGCIFAALAWVSWHWWGGYITFVVLVILLLGYAVDNFQLRRQVRGLLMERDQRQRKNALQRLVAGLIAAREHKAGKR</sequence>
<evidence type="ECO:0000313" key="2">
    <source>
        <dbReference type="EMBL" id="MYM67769.1"/>
    </source>
</evidence>
<comment type="caution">
    <text evidence="2">The sequence shown here is derived from an EMBL/GenBank/DDBJ whole genome shotgun (WGS) entry which is preliminary data.</text>
</comment>
<keyword evidence="1" id="KW-0812">Transmembrane</keyword>
<dbReference type="Proteomes" id="UP000450012">
    <property type="component" value="Unassembled WGS sequence"/>
</dbReference>
<name>A0A7X4GSD6_9BURK</name>
<organism evidence="2 3">
    <name type="scientific">Duganella rivi</name>
    <dbReference type="NCBI Taxonomy" id="2666083"/>
    <lineage>
        <taxon>Bacteria</taxon>
        <taxon>Pseudomonadati</taxon>
        <taxon>Pseudomonadota</taxon>
        <taxon>Betaproteobacteria</taxon>
        <taxon>Burkholderiales</taxon>
        <taxon>Oxalobacteraceae</taxon>
        <taxon>Telluria group</taxon>
        <taxon>Duganella</taxon>
    </lineage>
</organism>
<gene>
    <name evidence="2" type="ORF">GTP45_13120</name>
</gene>
<keyword evidence="1" id="KW-1133">Transmembrane helix</keyword>
<reference evidence="2 3" key="1">
    <citation type="submission" date="2019-12" db="EMBL/GenBank/DDBJ databases">
        <title>Novel species isolated from a subtropical stream in China.</title>
        <authorList>
            <person name="Lu H."/>
        </authorList>
    </citation>
    <scope>NUCLEOTIDE SEQUENCE [LARGE SCALE GENOMIC DNA]</scope>
    <source>
        <strain evidence="2 3">FT55W</strain>
    </source>
</reference>
<dbReference type="RefSeq" id="WP_161014339.1">
    <property type="nucleotide sequence ID" value="NZ_WWCK01000004.1"/>
</dbReference>
<feature type="transmembrane region" description="Helical" evidence="1">
    <location>
        <begin position="28"/>
        <end position="48"/>
    </location>
</feature>
<dbReference type="EMBL" id="WWCK01000004">
    <property type="protein sequence ID" value="MYM67769.1"/>
    <property type="molecule type" value="Genomic_DNA"/>
</dbReference>
<evidence type="ECO:0000256" key="1">
    <source>
        <dbReference type="SAM" id="Phobius"/>
    </source>
</evidence>
<accession>A0A7X4GSD6</accession>
<keyword evidence="1" id="KW-0472">Membrane</keyword>
<keyword evidence="3" id="KW-1185">Reference proteome</keyword>